<dbReference type="AlphaFoldDB" id="A0A7W8VCE8"/>
<evidence type="ECO:0000313" key="2">
    <source>
        <dbReference type="EMBL" id="MBB5430824.1"/>
    </source>
</evidence>
<sequence length="266" mass="27957">MGRVSPAQVLALGPRPTGTGELLAAAARRRGMRVAALPRDLAGAPPGGCHYQGGPLFAEQVAGPLEVALLDPPGDWPAVLPRALTGRRVRTAPLGEARALTRPAFVKPAGGKEFPARVYPDGAALPGGPPPELPVLIADPVVWVAEFRLFVLDGRVRAGSRYSSFGRLDAVPLHRDPLGPAALAFAGRLLAGHAPTLPSAVVLDVGLMRPDGDAVERWAAVEANMAWFSGCYAADPDRVLDVVLRSAGPRRDLRGDDRRFVRPAAP</sequence>
<dbReference type="Pfam" id="PF18299">
    <property type="entry name" value="R2K_2"/>
    <property type="match status" value="1"/>
</dbReference>
<gene>
    <name evidence="2" type="ORF">HDA36_000908</name>
</gene>
<name>A0A7W8VCE8_9ACTN</name>
<organism evidence="2 3">
    <name type="scientific">Nocardiopsis composta</name>
    <dbReference type="NCBI Taxonomy" id="157465"/>
    <lineage>
        <taxon>Bacteria</taxon>
        <taxon>Bacillati</taxon>
        <taxon>Actinomycetota</taxon>
        <taxon>Actinomycetes</taxon>
        <taxon>Streptosporangiales</taxon>
        <taxon>Nocardiopsidaceae</taxon>
        <taxon>Nocardiopsis</taxon>
    </lineage>
</organism>
<evidence type="ECO:0000259" key="1">
    <source>
        <dbReference type="Pfam" id="PF18299"/>
    </source>
</evidence>
<dbReference type="InterPro" id="IPR041261">
    <property type="entry name" value="R2K_2"/>
</dbReference>
<reference evidence="2 3" key="1">
    <citation type="submission" date="2020-08" db="EMBL/GenBank/DDBJ databases">
        <title>Sequencing the genomes of 1000 actinobacteria strains.</title>
        <authorList>
            <person name="Klenk H.-P."/>
        </authorList>
    </citation>
    <scope>NUCLEOTIDE SEQUENCE [LARGE SCALE GENOMIC DNA]</scope>
    <source>
        <strain evidence="2 3">DSM 44551</strain>
    </source>
</reference>
<accession>A0A7W8VCE8</accession>
<comment type="caution">
    <text evidence="2">The sequence shown here is derived from an EMBL/GenBank/DDBJ whole genome shotgun (WGS) entry which is preliminary data.</text>
</comment>
<feature type="domain" description="ATP-grasp" evidence="1">
    <location>
        <begin position="85"/>
        <end position="242"/>
    </location>
</feature>
<protein>
    <recommendedName>
        <fullName evidence="1">ATP-grasp domain-containing protein</fullName>
    </recommendedName>
</protein>
<keyword evidence="3" id="KW-1185">Reference proteome</keyword>
<dbReference type="Proteomes" id="UP000572635">
    <property type="component" value="Unassembled WGS sequence"/>
</dbReference>
<proteinExistence type="predicted"/>
<dbReference type="RefSeq" id="WP_221331450.1">
    <property type="nucleotide sequence ID" value="NZ_JACHDB010000001.1"/>
</dbReference>
<dbReference type="EMBL" id="JACHDB010000001">
    <property type="protein sequence ID" value="MBB5430824.1"/>
    <property type="molecule type" value="Genomic_DNA"/>
</dbReference>
<evidence type="ECO:0000313" key="3">
    <source>
        <dbReference type="Proteomes" id="UP000572635"/>
    </source>
</evidence>